<feature type="domain" description="Heme-copper oxidase subunit III family profile" evidence="10">
    <location>
        <begin position="23"/>
        <end position="275"/>
    </location>
</feature>
<dbReference type="EMBL" id="BAABKX010000001">
    <property type="protein sequence ID" value="GAA5040516.1"/>
    <property type="molecule type" value="Genomic_DNA"/>
</dbReference>
<dbReference type="CDD" id="cd00386">
    <property type="entry name" value="Heme_Cu_Oxidase_III_like"/>
    <property type="match status" value="1"/>
</dbReference>
<dbReference type="InterPro" id="IPR000298">
    <property type="entry name" value="Cyt_c_oxidase-like_su3"/>
</dbReference>
<feature type="transmembrane region" description="Helical" evidence="9">
    <location>
        <begin position="209"/>
        <end position="234"/>
    </location>
</feature>
<comment type="similarity">
    <text evidence="2 7">Belongs to the cytochrome c oxidase subunit 3 family.</text>
</comment>
<feature type="transmembrane region" description="Helical" evidence="9">
    <location>
        <begin position="55"/>
        <end position="76"/>
    </location>
</feature>
<dbReference type="PROSITE" id="PS50253">
    <property type="entry name" value="COX3"/>
    <property type="match status" value="1"/>
</dbReference>
<evidence type="ECO:0000256" key="7">
    <source>
        <dbReference type="RuleBase" id="RU003376"/>
    </source>
</evidence>
<evidence type="ECO:0000256" key="9">
    <source>
        <dbReference type="SAM" id="Phobius"/>
    </source>
</evidence>
<evidence type="ECO:0000256" key="4">
    <source>
        <dbReference type="ARBA" id="ARBA00022692"/>
    </source>
</evidence>
<dbReference type="AlphaFoldDB" id="A0AAV3UB35"/>
<evidence type="ECO:0000256" key="8">
    <source>
        <dbReference type="SAM" id="MobiDB-lite"/>
    </source>
</evidence>
<gene>
    <name evidence="11" type="ORF">GCM10025751_01240</name>
</gene>
<name>A0AAV3UB35_9EURY</name>
<evidence type="ECO:0000256" key="3">
    <source>
        <dbReference type="ARBA" id="ARBA00022475"/>
    </source>
</evidence>
<evidence type="ECO:0000259" key="10">
    <source>
        <dbReference type="PROSITE" id="PS50253"/>
    </source>
</evidence>
<feature type="transmembrane region" description="Helical" evidence="9">
    <location>
        <begin position="169"/>
        <end position="189"/>
    </location>
</feature>
<dbReference type="InterPro" id="IPR035973">
    <property type="entry name" value="Cyt_c_oxidase_su3-like_sf"/>
</dbReference>
<comment type="caution">
    <text evidence="11">The sequence shown here is derived from an EMBL/GenBank/DDBJ whole genome shotgun (WGS) entry which is preliminary data.</text>
</comment>
<keyword evidence="4 7" id="KW-0812">Transmembrane</keyword>
<accession>A0AAV3UB35</accession>
<protein>
    <submittedName>
        <fullName evidence="11">Heme-copper oxidase subunit III</fullName>
    </submittedName>
</protein>
<feature type="transmembrane region" description="Helical" evidence="9">
    <location>
        <begin position="136"/>
        <end position="157"/>
    </location>
</feature>
<dbReference type="Pfam" id="PF00510">
    <property type="entry name" value="COX3"/>
    <property type="match status" value="1"/>
</dbReference>
<evidence type="ECO:0000256" key="6">
    <source>
        <dbReference type="ARBA" id="ARBA00023136"/>
    </source>
</evidence>
<dbReference type="PANTHER" id="PTHR11403:SF2">
    <property type="entry name" value="CYTOCHROME BO(3) UBIQUINOL OXIDASE SUBUNIT 3"/>
    <property type="match status" value="1"/>
</dbReference>
<feature type="transmembrane region" description="Helical" evidence="9">
    <location>
        <begin position="27"/>
        <end position="49"/>
    </location>
</feature>
<keyword evidence="12" id="KW-1185">Reference proteome</keyword>
<evidence type="ECO:0000313" key="12">
    <source>
        <dbReference type="Proteomes" id="UP001501729"/>
    </source>
</evidence>
<feature type="region of interest" description="Disordered" evidence="8">
    <location>
        <begin position="1"/>
        <end position="20"/>
    </location>
</feature>
<dbReference type="GO" id="GO:0019646">
    <property type="term" value="P:aerobic electron transport chain"/>
    <property type="evidence" value="ECO:0007669"/>
    <property type="project" value="InterPro"/>
</dbReference>
<evidence type="ECO:0000256" key="1">
    <source>
        <dbReference type="ARBA" id="ARBA00004651"/>
    </source>
</evidence>
<evidence type="ECO:0000256" key="5">
    <source>
        <dbReference type="ARBA" id="ARBA00022989"/>
    </source>
</evidence>
<keyword evidence="3" id="KW-1003">Cell membrane</keyword>
<feature type="transmembrane region" description="Helical" evidence="9">
    <location>
        <begin position="254"/>
        <end position="274"/>
    </location>
</feature>
<dbReference type="RefSeq" id="WP_227774773.1">
    <property type="nucleotide sequence ID" value="NZ_BAABKX010000001.1"/>
</dbReference>
<evidence type="ECO:0000313" key="11">
    <source>
        <dbReference type="EMBL" id="GAA5040516.1"/>
    </source>
</evidence>
<dbReference type="GO" id="GO:0005886">
    <property type="term" value="C:plasma membrane"/>
    <property type="evidence" value="ECO:0007669"/>
    <property type="project" value="UniProtKB-SubCell"/>
</dbReference>
<reference evidence="11 12" key="1">
    <citation type="journal article" date="2019" name="Int. J. Syst. Evol. Microbiol.">
        <title>The Global Catalogue of Microorganisms (GCM) 10K type strain sequencing project: providing services to taxonomists for standard genome sequencing and annotation.</title>
        <authorList>
            <consortium name="The Broad Institute Genomics Platform"/>
            <consortium name="The Broad Institute Genome Sequencing Center for Infectious Disease"/>
            <person name="Wu L."/>
            <person name="Ma J."/>
        </authorList>
    </citation>
    <scope>NUCLEOTIDE SEQUENCE [LARGE SCALE GENOMIC DNA]</scope>
    <source>
        <strain evidence="11 12">JCM 17504</strain>
    </source>
</reference>
<organism evidence="11 12">
    <name type="scientific">Haladaptatus pallidirubidus</name>
    <dbReference type="NCBI Taxonomy" id="1008152"/>
    <lineage>
        <taxon>Archaea</taxon>
        <taxon>Methanobacteriati</taxon>
        <taxon>Methanobacteriota</taxon>
        <taxon>Stenosarchaea group</taxon>
        <taxon>Halobacteria</taxon>
        <taxon>Halobacteriales</taxon>
        <taxon>Haladaptataceae</taxon>
        <taxon>Haladaptatus</taxon>
    </lineage>
</organism>
<dbReference type="Proteomes" id="UP001501729">
    <property type="component" value="Unassembled WGS sequence"/>
</dbReference>
<dbReference type="PANTHER" id="PTHR11403">
    <property type="entry name" value="CYTOCHROME C OXIDASE SUBUNIT III"/>
    <property type="match status" value="1"/>
</dbReference>
<dbReference type="SUPFAM" id="SSF81452">
    <property type="entry name" value="Cytochrome c oxidase subunit III-like"/>
    <property type="match status" value="1"/>
</dbReference>
<dbReference type="Gene3D" id="1.20.120.80">
    <property type="entry name" value="Cytochrome c oxidase, subunit III, four-helix bundle"/>
    <property type="match status" value="1"/>
</dbReference>
<keyword evidence="6 9" id="KW-0472">Membrane</keyword>
<comment type="subcellular location">
    <subcellularLocation>
        <location evidence="1 7">Cell membrane</location>
        <topology evidence="1 7">Multi-pass membrane protein</topology>
    </subcellularLocation>
</comment>
<feature type="compositionally biased region" description="Low complexity" evidence="8">
    <location>
        <begin position="1"/>
        <end position="15"/>
    </location>
</feature>
<feature type="transmembrane region" description="Helical" evidence="9">
    <location>
        <begin position="97"/>
        <end position="121"/>
    </location>
</feature>
<proteinExistence type="inferred from homology"/>
<evidence type="ECO:0000256" key="2">
    <source>
        <dbReference type="ARBA" id="ARBA00010581"/>
    </source>
</evidence>
<dbReference type="InterPro" id="IPR013833">
    <property type="entry name" value="Cyt_c_oxidase_su3_a-hlx"/>
</dbReference>
<dbReference type="GO" id="GO:0004129">
    <property type="term" value="F:cytochrome-c oxidase activity"/>
    <property type="evidence" value="ECO:0007669"/>
    <property type="project" value="InterPro"/>
</dbReference>
<dbReference type="FunFam" id="1.20.120.80:FF:000001">
    <property type="entry name" value="Cytochrome (Ubi)quinol oxidase subunit III"/>
    <property type="match status" value="1"/>
</dbReference>
<keyword evidence="5 9" id="KW-1133">Transmembrane helix</keyword>
<sequence>MTDSATSTDGATADSNDSHHERSRWPVVSAVGAGVLYAGVALFLLGLATDVFPESAGFAIAIVGIGAFVAGLVGWLNQAYLARYWRRQASDRKRRAYRATMVLFLVTDVATFSAGFTYYFFVRIGGWPPQNLPDVLTSLVLVNTGLLVLSSFTLHFSHAALENDRRNRFLALLGLTILLGVAFVAGQIFEYYEFAVGEGFTLTSGIFASAFYGLTGLHGLHVALGVLLLGIVFWRGRRGQYDSDRDTSITTVSYYWHFVDVVWIFLVLVLYVGAEITV</sequence>
<dbReference type="GeneID" id="68614821"/>
<dbReference type="InterPro" id="IPR024791">
    <property type="entry name" value="Cyt_c/ubiquinol_Oxase_su3"/>
</dbReference>